<evidence type="ECO:0008006" key="4">
    <source>
        <dbReference type="Google" id="ProtNLM"/>
    </source>
</evidence>
<evidence type="ECO:0000313" key="1">
    <source>
        <dbReference type="EMBL" id="OAV86301.1"/>
    </source>
</evidence>
<dbReference type="PANTHER" id="PTHR46169">
    <property type="entry name" value="DNA REPLICATION-RELATED ELEMENT FACTOR, ISOFORM A"/>
    <property type="match status" value="1"/>
</dbReference>
<dbReference type="OrthoDB" id="2284502at2759"/>
<dbReference type="SUPFAM" id="SSF140996">
    <property type="entry name" value="Hermes dimerisation domain"/>
    <property type="match status" value="1"/>
</dbReference>
<dbReference type="EMBL" id="ADAS02001318">
    <property type="protein sequence ID" value="OAV86301.1"/>
    <property type="molecule type" value="Genomic_DNA"/>
</dbReference>
<gene>
    <name evidence="1" type="ORF">PTTG_01706</name>
</gene>
<dbReference type="InterPro" id="IPR052717">
    <property type="entry name" value="Vacuolar_transposase_reg"/>
</dbReference>
<name>A0A0C4ELR9_PUCT1</name>
<dbReference type="STRING" id="630390.A0A0C4ELR9"/>
<sequence>MTAQAQKIAKTANSSSYASYHVPQLSQQLDKHGRQMIAYPCKMCGTKINRPTTNSSCSNLLKHAAVCLKQQSQADGSRSLASFGITGTGNIDPREVTQMCVIWCAESARPFSVFEDPSLKSLLHPTVVKNLPHRQLLSKSIHQLYTAVQENFHTGAMYLGVDAWQSPNGFDILGVLIYRLRDGDDSKPHFEAMPLDFVKLSQSHTGEYLAEAVQLIVEKFEIENKVSFHFCYCTFINQSI</sequence>
<evidence type="ECO:0000313" key="3">
    <source>
        <dbReference type="Proteomes" id="UP000005240"/>
    </source>
</evidence>
<dbReference type="GO" id="GO:0005634">
    <property type="term" value="C:nucleus"/>
    <property type="evidence" value="ECO:0007669"/>
    <property type="project" value="TreeGrafter"/>
</dbReference>
<dbReference type="PANTHER" id="PTHR46169:SF15">
    <property type="entry name" value="INNER CENTROMERE PROTEIN A-LIKE ISOFORM X1-RELATED"/>
    <property type="match status" value="1"/>
</dbReference>
<dbReference type="GO" id="GO:0006357">
    <property type="term" value="P:regulation of transcription by RNA polymerase II"/>
    <property type="evidence" value="ECO:0007669"/>
    <property type="project" value="TreeGrafter"/>
</dbReference>
<dbReference type="EnsemblFungi" id="PTTG_01706-t43_1">
    <property type="protein sequence ID" value="PTTG_01706-t43_1-p1"/>
    <property type="gene ID" value="PTTG_01706"/>
</dbReference>
<reference evidence="1" key="2">
    <citation type="submission" date="2016-05" db="EMBL/GenBank/DDBJ databases">
        <title>Comparative analysis highlights variable genome content of wheat rusts and divergence of the mating loci.</title>
        <authorList>
            <person name="Cuomo C.A."/>
            <person name="Bakkeren G."/>
            <person name="Szabo L."/>
            <person name="Khalil H."/>
            <person name="Joly D."/>
            <person name="Goldberg J."/>
            <person name="Young S."/>
            <person name="Zeng Q."/>
            <person name="Fellers J."/>
        </authorList>
    </citation>
    <scope>NUCLEOTIDE SEQUENCE [LARGE SCALE GENOMIC DNA]</scope>
    <source>
        <strain evidence="1">1-1 BBBD Race 1</strain>
    </source>
</reference>
<proteinExistence type="predicted"/>
<dbReference type="Proteomes" id="UP000005240">
    <property type="component" value="Unassembled WGS sequence"/>
</dbReference>
<accession>A0A0C4ELR9</accession>
<evidence type="ECO:0000313" key="2">
    <source>
        <dbReference type="EnsemblFungi" id="PTTG_01706-t43_1-p1"/>
    </source>
</evidence>
<organism evidence="1">
    <name type="scientific">Puccinia triticina (isolate 1-1 / race 1 (BBBD))</name>
    <name type="common">Brown leaf rust fungus</name>
    <dbReference type="NCBI Taxonomy" id="630390"/>
    <lineage>
        <taxon>Eukaryota</taxon>
        <taxon>Fungi</taxon>
        <taxon>Dikarya</taxon>
        <taxon>Basidiomycota</taxon>
        <taxon>Pucciniomycotina</taxon>
        <taxon>Pucciniomycetes</taxon>
        <taxon>Pucciniales</taxon>
        <taxon>Pucciniaceae</taxon>
        <taxon>Puccinia</taxon>
    </lineage>
</organism>
<dbReference type="VEuPathDB" id="FungiDB:PTTG_01706"/>
<reference evidence="2 3" key="3">
    <citation type="journal article" date="2017" name="G3 (Bethesda)">
        <title>Comparative analysis highlights variable genome content of wheat rusts and divergence of the mating loci.</title>
        <authorList>
            <person name="Cuomo C.A."/>
            <person name="Bakkeren G."/>
            <person name="Khalil H.B."/>
            <person name="Panwar V."/>
            <person name="Joly D."/>
            <person name="Linning R."/>
            <person name="Sakthikumar S."/>
            <person name="Song X."/>
            <person name="Adiconis X."/>
            <person name="Fan L."/>
            <person name="Goldberg J.M."/>
            <person name="Levin J.Z."/>
            <person name="Young S."/>
            <person name="Zeng Q."/>
            <person name="Anikster Y."/>
            <person name="Bruce M."/>
            <person name="Wang M."/>
            <person name="Yin C."/>
            <person name="McCallum B."/>
            <person name="Szabo L.J."/>
            <person name="Hulbert S."/>
            <person name="Chen X."/>
            <person name="Fellers J.P."/>
        </authorList>
    </citation>
    <scope>NUCLEOTIDE SEQUENCE</scope>
    <source>
        <strain evidence="2">isolate 1-1 / race 1 (BBBD)</strain>
        <strain evidence="3">Isolate 1-1 / race 1 (BBBD)</strain>
    </source>
</reference>
<reference evidence="1" key="1">
    <citation type="submission" date="2009-11" db="EMBL/GenBank/DDBJ databases">
        <authorList>
            <consortium name="The Broad Institute Genome Sequencing Platform"/>
            <person name="Ward D."/>
            <person name="Feldgarden M."/>
            <person name="Earl A."/>
            <person name="Young S.K."/>
            <person name="Zeng Q."/>
            <person name="Koehrsen M."/>
            <person name="Alvarado L."/>
            <person name="Berlin A."/>
            <person name="Bochicchio J."/>
            <person name="Borenstein D."/>
            <person name="Chapman S.B."/>
            <person name="Chen Z."/>
            <person name="Engels R."/>
            <person name="Freedman E."/>
            <person name="Gellesch M."/>
            <person name="Goldberg J."/>
            <person name="Griggs A."/>
            <person name="Gujja S."/>
            <person name="Heilman E."/>
            <person name="Heiman D."/>
            <person name="Hepburn T."/>
            <person name="Howarth C."/>
            <person name="Jen D."/>
            <person name="Larson L."/>
            <person name="Lewis B."/>
            <person name="Mehta T."/>
            <person name="Park D."/>
            <person name="Pearson M."/>
            <person name="Roberts A."/>
            <person name="Saif S."/>
            <person name="Shea T."/>
            <person name="Shenoy N."/>
            <person name="Sisk P."/>
            <person name="Stolte C."/>
            <person name="Sykes S."/>
            <person name="Thomson T."/>
            <person name="Walk T."/>
            <person name="White J."/>
            <person name="Yandava C."/>
            <person name="Izard J."/>
            <person name="Baranova O.V."/>
            <person name="Blanton J.M."/>
            <person name="Tanner A.C."/>
            <person name="Dewhirst F.E."/>
            <person name="Haas B."/>
            <person name="Nusbaum C."/>
            <person name="Birren B."/>
        </authorList>
    </citation>
    <scope>NUCLEOTIDE SEQUENCE [LARGE SCALE GENOMIC DNA]</scope>
    <source>
        <strain evidence="1">1-1 BBBD Race 1</strain>
    </source>
</reference>
<dbReference type="AlphaFoldDB" id="A0A0C4ELR9"/>
<protein>
    <recommendedName>
        <fullName evidence="4">BED-type domain-containing protein</fullName>
    </recommendedName>
</protein>
<reference evidence="2" key="4">
    <citation type="submission" date="2025-05" db="UniProtKB">
        <authorList>
            <consortium name="EnsemblFungi"/>
        </authorList>
    </citation>
    <scope>IDENTIFICATION</scope>
    <source>
        <strain evidence="2">isolate 1-1 / race 1 (BBBD)</strain>
    </source>
</reference>
<keyword evidence="3" id="KW-1185">Reference proteome</keyword>